<reference evidence="3" key="1">
    <citation type="submission" date="2016-06" db="EMBL/GenBank/DDBJ databases">
        <title>Parallel loss of symbiosis genes in relatives of nitrogen-fixing non-legume Parasponia.</title>
        <authorList>
            <person name="Van Velzen R."/>
            <person name="Holmer R."/>
            <person name="Bu F."/>
            <person name="Rutten L."/>
            <person name="Van Zeijl A."/>
            <person name="Liu W."/>
            <person name="Santuari L."/>
            <person name="Cao Q."/>
            <person name="Sharma T."/>
            <person name="Shen D."/>
            <person name="Roswanjaya Y."/>
            <person name="Wardhani T."/>
            <person name="Kalhor M.S."/>
            <person name="Jansen J."/>
            <person name="Van den Hoogen J."/>
            <person name="Gungor B."/>
            <person name="Hartog M."/>
            <person name="Hontelez J."/>
            <person name="Verver J."/>
            <person name="Yang W.-C."/>
            <person name="Schijlen E."/>
            <person name="Repin R."/>
            <person name="Schilthuizen M."/>
            <person name="Schranz E."/>
            <person name="Heidstra R."/>
            <person name="Miyata K."/>
            <person name="Fedorova E."/>
            <person name="Kohlen W."/>
            <person name="Bisseling T."/>
            <person name="Smit S."/>
            <person name="Geurts R."/>
        </authorList>
    </citation>
    <scope>NUCLEOTIDE SEQUENCE [LARGE SCALE GENOMIC DNA]</scope>
    <source>
        <strain evidence="3">cv. WU1-14</strain>
    </source>
</reference>
<protein>
    <submittedName>
        <fullName evidence="2">Uncharacterized protein</fullName>
    </submittedName>
</protein>
<keyword evidence="1" id="KW-0472">Membrane</keyword>
<organism evidence="2 3">
    <name type="scientific">Parasponia andersonii</name>
    <name type="common">Sponia andersonii</name>
    <dbReference type="NCBI Taxonomy" id="3476"/>
    <lineage>
        <taxon>Eukaryota</taxon>
        <taxon>Viridiplantae</taxon>
        <taxon>Streptophyta</taxon>
        <taxon>Embryophyta</taxon>
        <taxon>Tracheophyta</taxon>
        <taxon>Spermatophyta</taxon>
        <taxon>Magnoliopsida</taxon>
        <taxon>eudicotyledons</taxon>
        <taxon>Gunneridae</taxon>
        <taxon>Pentapetalae</taxon>
        <taxon>rosids</taxon>
        <taxon>fabids</taxon>
        <taxon>Rosales</taxon>
        <taxon>Cannabaceae</taxon>
        <taxon>Parasponia</taxon>
    </lineage>
</organism>
<evidence type="ECO:0000313" key="3">
    <source>
        <dbReference type="Proteomes" id="UP000237105"/>
    </source>
</evidence>
<feature type="transmembrane region" description="Helical" evidence="1">
    <location>
        <begin position="49"/>
        <end position="66"/>
    </location>
</feature>
<comment type="caution">
    <text evidence="2">The sequence shown here is derived from an EMBL/GenBank/DDBJ whole genome shotgun (WGS) entry which is preliminary data.</text>
</comment>
<proteinExistence type="predicted"/>
<name>A0A2P5D8V2_PARAD</name>
<keyword evidence="1" id="KW-0812">Transmembrane</keyword>
<dbReference type="AlphaFoldDB" id="A0A2P5D8V2"/>
<evidence type="ECO:0000313" key="2">
    <source>
        <dbReference type="EMBL" id="PON69715.1"/>
    </source>
</evidence>
<feature type="transmembrane region" description="Helical" evidence="1">
    <location>
        <begin position="21"/>
        <end position="43"/>
    </location>
</feature>
<accession>A0A2P5D8V2</accession>
<dbReference type="EMBL" id="JXTB01000054">
    <property type="protein sequence ID" value="PON69715.1"/>
    <property type="molecule type" value="Genomic_DNA"/>
</dbReference>
<keyword evidence="3" id="KW-1185">Reference proteome</keyword>
<dbReference type="Proteomes" id="UP000237105">
    <property type="component" value="Unassembled WGS sequence"/>
</dbReference>
<gene>
    <name evidence="2" type="ORF">PanWU01x14_084990</name>
</gene>
<evidence type="ECO:0000256" key="1">
    <source>
        <dbReference type="SAM" id="Phobius"/>
    </source>
</evidence>
<keyword evidence="1" id="KW-1133">Transmembrane helix</keyword>
<sequence>MLIISHRPVRAFHTIKIKVIGVSRIIITTLSFKVLFASFHLIIWINEAITIWAIAVWSLVNIARLVKPHLKATALSVTLPVRIIGSLQWESSGVEH</sequence>
<dbReference type="OrthoDB" id="10345223at2759"/>